<name>A0A160TLA9_9ZZZZ</name>
<dbReference type="EMBL" id="CZQE01000226">
    <property type="protein sequence ID" value="CUS45228.1"/>
    <property type="molecule type" value="Genomic_DNA"/>
</dbReference>
<dbReference type="InterPro" id="IPR018673">
    <property type="entry name" value="DUF2141"/>
</dbReference>
<sequence>MRKSLAGIVLYGAMVVPLAGQAQAGVLGPDSTACTSGTGPAIRVNISGLKDRTGELKLELYPATEADFLKDDRDLIKEGKFFRRVRVPTPQSGAITMCIKAPTPGHYALLFTHNRDGRNKFDFWSDGAGFPSNVKLGRTRPKLNMAMINVGSGVTTTDIQAQYLRGLGGFGPIKPKN</sequence>
<dbReference type="Pfam" id="PF09912">
    <property type="entry name" value="DUF2141"/>
    <property type="match status" value="1"/>
</dbReference>
<gene>
    <name evidence="1" type="ORF">MGWOODY_Smn1586</name>
</gene>
<evidence type="ECO:0000313" key="1">
    <source>
        <dbReference type="EMBL" id="CUS45228.1"/>
    </source>
</evidence>
<proteinExistence type="predicted"/>
<protein>
    <recommendedName>
        <fullName evidence="2">DUF2141 domain-containing protein</fullName>
    </recommendedName>
</protein>
<dbReference type="AlphaFoldDB" id="A0A160TLA9"/>
<organism evidence="1">
    <name type="scientific">hydrothermal vent metagenome</name>
    <dbReference type="NCBI Taxonomy" id="652676"/>
    <lineage>
        <taxon>unclassified sequences</taxon>
        <taxon>metagenomes</taxon>
        <taxon>ecological metagenomes</taxon>
    </lineage>
</organism>
<accession>A0A160TLA9</accession>
<evidence type="ECO:0008006" key="2">
    <source>
        <dbReference type="Google" id="ProtNLM"/>
    </source>
</evidence>
<reference evidence="1" key="1">
    <citation type="submission" date="2015-10" db="EMBL/GenBank/DDBJ databases">
        <authorList>
            <person name="Gilbert D.G."/>
        </authorList>
    </citation>
    <scope>NUCLEOTIDE SEQUENCE</scope>
</reference>